<keyword evidence="5 6" id="KW-0472">Membrane</keyword>
<reference evidence="8" key="2">
    <citation type="submission" date="2020-09" db="EMBL/GenBank/DDBJ databases">
        <authorList>
            <person name="Sun Q."/>
            <person name="Zhou Y."/>
        </authorList>
    </citation>
    <scope>NUCLEOTIDE SEQUENCE</scope>
    <source>
        <strain evidence="8">CGMCC 1.15082</strain>
    </source>
</reference>
<gene>
    <name evidence="8" type="ORF">GCM10011491_33370</name>
</gene>
<dbReference type="SUPFAM" id="SSF103481">
    <property type="entry name" value="Multidrug resistance efflux transporter EmrE"/>
    <property type="match status" value="2"/>
</dbReference>
<evidence type="ECO:0000313" key="9">
    <source>
        <dbReference type="Proteomes" id="UP000646478"/>
    </source>
</evidence>
<sequence>MPAKYILFSLVAVAIWAGNTIVSKLAAGAIPPGVIAFDRWFLAFLLLTPFVAKDAWRHRKTIGKYLPKLAILGLLGMAVCQGLGYYAASFTFATNMAILLSLVPLLTLMLSALFLSEKPSSLAMLGGVLSLCGIFVVLGKGDLSLLLWQGVGRGDAIMLIAVLAYAGYGILLKKWSIPLGVWTSLYVQMGAAVVLLLPGYLMEGAASFTPANATMILYTAIPGSIIAPFVWMTAVKHLGAGRTAIFMNLIPVITAVVASLFLNEALHVYHLIGGGMTIAGIVLVQSKPAVAKRRLKAHAAD</sequence>
<accession>A0A916WHT9</accession>
<protein>
    <submittedName>
        <fullName evidence="8">Multidrug DMT transporter</fullName>
    </submittedName>
</protein>
<comment type="subcellular location">
    <subcellularLocation>
        <location evidence="1">Membrane</location>
        <topology evidence="1">Multi-pass membrane protein</topology>
    </subcellularLocation>
</comment>
<evidence type="ECO:0000256" key="6">
    <source>
        <dbReference type="SAM" id="Phobius"/>
    </source>
</evidence>
<feature type="transmembrane region" description="Helical" evidence="6">
    <location>
        <begin position="68"/>
        <end position="88"/>
    </location>
</feature>
<dbReference type="RefSeq" id="WP_188825331.1">
    <property type="nucleotide sequence ID" value="NZ_BMHH01000015.1"/>
</dbReference>
<name>A0A916WHT9_9HYPH</name>
<evidence type="ECO:0000313" key="8">
    <source>
        <dbReference type="EMBL" id="GGB02577.1"/>
    </source>
</evidence>
<dbReference type="Pfam" id="PF00892">
    <property type="entry name" value="EamA"/>
    <property type="match status" value="2"/>
</dbReference>
<dbReference type="InterPro" id="IPR000620">
    <property type="entry name" value="EamA_dom"/>
</dbReference>
<feature type="domain" description="EamA" evidence="7">
    <location>
        <begin position="153"/>
        <end position="284"/>
    </location>
</feature>
<keyword evidence="4 6" id="KW-1133">Transmembrane helix</keyword>
<feature type="transmembrane region" description="Helical" evidence="6">
    <location>
        <begin position="94"/>
        <end position="115"/>
    </location>
</feature>
<evidence type="ECO:0000256" key="4">
    <source>
        <dbReference type="ARBA" id="ARBA00022989"/>
    </source>
</evidence>
<comment type="caution">
    <text evidence="8">The sequence shown here is derived from an EMBL/GenBank/DDBJ whole genome shotgun (WGS) entry which is preliminary data.</text>
</comment>
<evidence type="ECO:0000256" key="5">
    <source>
        <dbReference type="ARBA" id="ARBA00023136"/>
    </source>
</evidence>
<dbReference type="EMBL" id="BMHH01000015">
    <property type="protein sequence ID" value="GGB02577.1"/>
    <property type="molecule type" value="Genomic_DNA"/>
</dbReference>
<dbReference type="InterPro" id="IPR050638">
    <property type="entry name" value="AA-Vitamin_Transporters"/>
</dbReference>
<dbReference type="GO" id="GO:0016020">
    <property type="term" value="C:membrane"/>
    <property type="evidence" value="ECO:0007669"/>
    <property type="project" value="UniProtKB-SubCell"/>
</dbReference>
<evidence type="ECO:0000256" key="3">
    <source>
        <dbReference type="ARBA" id="ARBA00022692"/>
    </source>
</evidence>
<feature type="domain" description="EamA" evidence="7">
    <location>
        <begin position="4"/>
        <end position="138"/>
    </location>
</feature>
<feature type="transmembrane region" description="Helical" evidence="6">
    <location>
        <begin position="213"/>
        <end position="232"/>
    </location>
</feature>
<proteinExistence type="inferred from homology"/>
<reference evidence="8" key="1">
    <citation type="journal article" date="2014" name="Int. J. Syst. Evol. Microbiol.">
        <title>Complete genome sequence of Corynebacterium casei LMG S-19264T (=DSM 44701T), isolated from a smear-ripened cheese.</title>
        <authorList>
            <consortium name="US DOE Joint Genome Institute (JGI-PGF)"/>
            <person name="Walter F."/>
            <person name="Albersmeier A."/>
            <person name="Kalinowski J."/>
            <person name="Ruckert C."/>
        </authorList>
    </citation>
    <scope>NUCLEOTIDE SEQUENCE</scope>
    <source>
        <strain evidence="8">CGMCC 1.15082</strain>
    </source>
</reference>
<feature type="transmembrane region" description="Helical" evidence="6">
    <location>
        <begin position="244"/>
        <end position="262"/>
    </location>
</feature>
<dbReference type="Proteomes" id="UP000646478">
    <property type="component" value="Unassembled WGS sequence"/>
</dbReference>
<dbReference type="InterPro" id="IPR037185">
    <property type="entry name" value="EmrE-like"/>
</dbReference>
<feature type="transmembrane region" description="Helical" evidence="6">
    <location>
        <begin position="179"/>
        <end position="201"/>
    </location>
</feature>
<feature type="transmembrane region" description="Helical" evidence="6">
    <location>
        <begin position="122"/>
        <end position="139"/>
    </location>
</feature>
<organism evidence="8 9">
    <name type="scientific">Brucella endophytica</name>
    <dbReference type="NCBI Taxonomy" id="1963359"/>
    <lineage>
        <taxon>Bacteria</taxon>
        <taxon>Pseudomonadati</taxon>
        <taxon>Pseudomonadota</taxon>
        <taxon>Alphaproteobacteria</taxon>
        <taxon>Hyphomicrobiales</taxon>
        <taxon>Brucellaceae</taxon>
        <taxon>Brucella/Ochrobactrum group</taxon>
        <taxon>Brucella</taxon>
    </lineage>
</organism>
<evidence type="ECO:0000256" key="1">
    <source>
        <dbReference type="ARBA" id="ARBA00004141"/>
    </source>
</evidence>
<dbReference type="PANTHER" id="PTHR32322:SF2">
    <property type="entry name" value="EAMA DOMAIN-CONTAINING PROTEIN"/>
    <property type="match status" value="1"/>
</dbReference>
<keyword evidence="9" id="KW-1185">Reference proteome</keyword>
<feature type="transmembrane region" description="Helical" evidence="6">
    <location>
        <begin position="268"/>
        <end position="286"/>
    </location>
</feature>
<feature type="transmembrane region" description="Helical" evidence="6">
    <location>
        <begin position="151"/>
        <end position="172"/>
    </location>
</feature>
<dbReference type="PANTHER" id="PTHR32322">
    <property type="entry name" value="INNER MEMBRANE TRANSPORTER"/>
    <property type="match status" value="1"/>
</dbReference>
<comment type="similarity">
    <text evidence="2">Belongs to the EamA transporter family.</text>
</comment>
<keyword evidence="3 6" id="KW-0812">Transmembrane</keyword>
<dbReference type="AlphaFoldDB" id="A0A916WHT9"/>
<evidence type="ECO:0000259" key="7">
    <source>
        <dbReference type="Pfam" id="PF00892"/>
    </source>
</evidence>
<evidence type="ECO:0000256" key="2">
    <source>
        <dbReference type="ARBA" id="ARBA00007362"/>
    </source>
</evidence>